<dbReference type="AlphaFoldDB" id="A0A4P7NV99"/>
<dbReference type="Proteomes" id="UP000294847">
    <property type="component" value="Chromosome 7"/>
</dbReference>
<feature type="compositionally biased region" description="Low complexity" evidence="8">
    <location>
        <begin position="361"/>
        <end position="372"/>
    </location>
</feature>
<evidence type="ECO:0000256" key="6">
    <source>
        <dbReference type="ARBA" id="ARBA00023230"/>
    </source>
</evidence>
<dbReference type="CDD" id="cd14710">
    <property type="entry name" value="bZIP_HAC1-like"/>
    <property type="match status" value="1"/>
</dbReference>
<dbReference type="GO" id="GO:0006986">
    <property type="term" value="P:response to unfolded protein"/>
    <property type="evidence" value="ECO:0007669"/>
    <property type="project" value="UniProtKB-KW"/>
</dbReference>
<evidence type="ECO:0000256" key="2">
    <source>
        <dbReference type="ARBA" id="ARBA00007163"/>
    </source>
</evidence>
<dbReference type="PROSITE" id="PS50217">
    <property type="entry name" value="BZIP"/>
    <property type="match status" value="1"/>
</dbReference>
<evidence type="ECO:0000313" key="10">
    <source>
        <dbReference type="Proteomes" id="UP000294847"/>
    </source>
</evidence>
<evidence type="ECO:0000256" key="8">
    <source>
        <dbReference type="SAM" id="MobiDB-lite"/>
    </source>
</evidence>
<dbReference type="GO" id="GO:0005634">
    <property type="term" value="C:nucleus"/>
    <property type="evidence" value="ECO:0007669"/>
    <property type="project" value="UniProtKB-SubCell"/>
</dbReference>
<keyword evidence="3" id="KW-0805">Transcription regulation</keyword>
<sequence>MNTWSSTPELKMEASPAESFLSTPGDMYPSLFGDAKSFSLNPSDLASPPGSQEDPVELDALKTESAALRAVESTPTPEETSSPAAASEKKTKKRKSWGQVLPEPKTNLPPRKRAKTEDEKEQRRVERVLRNRRAAQSSRERKRQEVEALEQRNAALEQQLLHFQKLTQTMYQELQLRRREAGVVTSSEKPDGLTLTPELFRSQDAIASSATSVSATLADPANSLEDIFRSTNVPTTVNPASIRSSPAPEQQHESVASGEEAKTSADLTQHPAEMLCTDLQCQSAKVPQASSQMPASMMRSVQWQLSLMAACSVTLLSMFQRPLFQIAMSLKVGYSIPPAPKILETIIWLVTQPSPNRRARSTSTSTSTSTTTNGLRAQPPTPQPTTNSSPTASRPVSSLPTASRTLRLRLLRKILTCSPSLARPLSDATLAALRLVQSEEQRLVDGVNGGRVDGHDVARTSTMDSCTLFAGLGGEEAGLWKNASPPSKWVLLTLLWAIRIEERAMNDGADAKKTSTKRPHHIVVDQMSSSKRARSGLNHRKRFREDSEAGNEQGSL</sequence>
<evidence type="ECO:0000313" key="9">
    <source>
        <dbReference type="EMBL" id="QBZ66369.1"/>
    </source>
</evidence>
<gene>
    <name evidence="9" type="ORF">PoMZ_13344</name>
</gene>
<dbReference type="Gene3D" id="1.20.5.170">
    <property type="match status" value="1"/>
</dbReference>
<evidence type="ECO:0000256" key="5">
    <source>
        <dbReference type="ARBA" id="ARBA00023163"/>
    </source>
</evidence>
<dbReference type="InterPro" id="IPR044280">
    <property type="entry name" value="Hac1/HY5"/>
</dbReference>
<feature type="compositionally biased region" description="Polar residues" evidence="8">
    <location>
        <begin position="236"/>
        <end position="248"/>
    </location>
</feature>
<feature type="region of interest" description="Disordered" evidence="8">
    <location>
        <begin position="509"/>
        <end position="556"/>
    </location>
</feature>
<dbReference type="GO" id="GO:0003677">
    <property type="term" value="F:DNA binding"/>
    <property type="evidence" value="ECO:0007669"/>
    <property type="project" value="UniProtKB-KW"/>
</dbReference>
<keyword evidence="4" id="KW-0238">DNA-binding</keyword>
<comment type="subcellular location">
    <subcellularLocation>
        <location evidence="1">Nucleus</location>
    </subcellularLocation>
</comment>
<dbReference type="EMBL" id="CP034210">
    <property type="protein sequence ID" value="QBZ66369.1"/>
    <property type="molecule type" value="Genomic_DNA"/>
</dbReference>
<feature type="region of interest" description="Disordered" evidence="8">
    <location>
        <begin position="1"/>
        <end position="144"/>
    </location>
</feature>
<accession>A0A4P7NV99</accession>
<dbReference type="InterPro" id="IPR046347">
    <property type="entry name" value="bZIP_sf"/>
</dbReference>
<name>A0A4P7NV99_PYROR</name>
<dbReference type="PANTHER" id="PTHR46714:SF6">
    <property type="entry name" value="TRANSCRIPTIONAL ACTIVATOR HAC1"/>
    <property type="match status" value="1"/>
</dbReference>
<proteinExistence type="inferred from homology"/>
<evidence type="ECO:0000256" key="1">
    <source>
        <dbReference type="ARBA" id="ARBA00004123"/>
    </source>
</evidence>
<comment type="similarity">
    <text evidence="2">Belongs to the bZIP family.</text>
</comment>
<protein>
    <submittedName>
        <fullName evidence="9">Uncharacterized protein</fullName>
    </submittedName>
</protein>
<evidence type="ECO:0000256" key="7">
    <source>
        <dbReference type="ARBA" id="ARBA00023242"/>
    </source>
</evidence>
<dbReference type="SMART" id="SM00338">
    <property type="entry name" value="BRLZ"/>
    <property type="match status" value="1"/>
</dbReference>
<organism evidence="9 10">
    <name type="scientific">Pyricularia oryzae</name>
    <name type="common">Rice blast fungus</name>
    <name type="synonym">Magnaporthe oryzae</name>
    <dbReference type="NCBI Taxonomy" id="318829"/>
    <lineage>
        <taxon>Eukaryota</taxon>
        <taxon>Fungi</taxon>
        <taxon>Dikarya</taxon>
        <taxon>Ascomycota</taxon>
        <taxon>Pezizomycotina</taxon>
        <taxon>Sordariomycetes</taxon>
        <taxon>Sordariomycetidae</taxon>
        <taxon>Magnaporthales</taxon>
        <taxon>Pyriculariaceae</taxon>
        <taxon>Pyricularia</taxon>
    </lineage>
</organism>
<keyword evidence="7" id="KW-0539">Nucleus</keyword>
<feature type="compositionally biased region" description="Basic and acidic residues" evidence="8">
    <location>
        <begin position="115"/>
        <end position="129"/>
    </location>
</feature>
<dbReference type="OMA" id="LMSIVWL"/>
<reference evidence="9 10" key="1">
    <citation type="journal article" date="2019" name="Mol. Biol. Evol.">
        <title>Blast fungal genomes show frequent chromosomal changes, gene gains and losses, and effector gene turnover.</title>
        <authorList>
            <person name="Gomez Luciano L.B."/>
            <person name="Jason Tsai I."/>
            <person name="Chuma I."/>
            <person name="Tosa Y."/>
            <person name="Chen Y.H."/>
            <person name="Li J.Y."/>
            <person name="Li M.Y."/>
            <person name="Jade Lu M.Y."/>
            <person name="Nakayashiki H."/>
            <person name="Li W.H."/>
        </authorList>
    </citation>
    <scope>NUCLEOTIDE SEQUENCE [LARGE SCALE GENOMIC DNA]</scope>
    <source>
        <strain evidence="9">MZ5-1-6</strain>
    </source>
</reference>
<dbReference type="Pfam" id="PF07716">
    <property type="entry name" value="bZIP_2"/>
    <property type="match status" value="1"/>
</dbReference>
<dbReference type="PANTHER" id="PTHR46714">
    <property type="entry name" value="TRANSCRIPTIONAL ACTIVATOR HAC1"/>
    <property type="match status" value="1"/>
</dbReference>
<dbReference type="SUPFAM" id="SSF57959">
    <property type="entry name" value="Leucine zipper domain"/>
    <property type="match status" value="1"/>
</dbReference>
<dbReference type="InterPro" id="IPR004827">
    <property type="entry name" value="bZIP"/>
</dbReference>
<feature type="region of interest" description="Disordered" evidence="8">
    <location>
        <begin position="236"/>
        <end position="264"/>
    </location>
</feature>
<dbReference type="GO" id="GO:0045944">
    <property type="term" value="P:positive regulation of transcription by RNA polymerase II"/>
    <property type="evidence" value="ECO:0007669"/>
    <property type="project" value="InterPro"/>
</dbReference>
<feature type="compositionally biased region" description="Low complexity" evidence="8">
    <location>
        <begin position="384"/>
        <end position="400"/>
    </location>
</feature>
<keyword evidence="6" id="KW-0834">Unfolded protein response</keyword>
<evidence type="ECO:0000256" key="4">
    <source>
        <dbReference type="ARBA" id="ARBA00023125"/>
    </source>
</evidence>
<evidence type="ECO:0000256" key="3">
    <source>
        <dbReference type="ARBA" id="ARBA00023015"/>
    </source>
</evidence>
<feature type="compositionally biased region" description="Basic residues" evidence="8">
    <location>
        <begin position="531"/>
        <end position="542"/>
    </location>
</feature>
<keyword evidence="5" id="KW-0804">Transcription</keyword>
<dbReference type="GO" id="GO:0000981">
    <property type="term" value="F:DNA-binding transcription factor activity, RNA polymerase II-specific"/>
    <property type="evidence" value="ECO:0007669"/>
    <property type="project" value="InterPro"/>
</dbReference>
<feature type="compositionally biased region" description="Low complexity" evidence="8">
    <location>
        <begin position="72"/>
        <end position="86"/>
    </location>
</feature>
<dbReference type="SMR" id="A0A4P7NV99"/>
<feature type="region of interest" description="Disordered" evidence="8">
    <location>
        <begin position="355"/>
        <end position="400"/>
    </location>
</feature>